<evidence type="ECO:0000313" key="2">
    <source>
        <dbReference type="EMBL" id="QQZ49008.1"/>
    </source>
</evidence>
<accession>A0A974S7Y9</accession>
<dbReference type="GO" id="GO:0020037">
    <property type="term" value="F:heme binding"/>
    <property type="evidence" value="ECO:0007669"/>
    <property type="project" value="InterPro"/>
</dbReference>
<sequence>MTDATAFAHHFTPAAPERPDDWLPVWRIFVDKAAQNPLNGWPTLAFETHHKTRRVFTLNYHFISDPVAIQHVLMDKLGTYQKPALVNKMLSVALGEGLLTTNGEAWREQRRMMAPVFTPGMVTEFTPTFARVAEQTADRWATGDSDVIDVAAEPTHHLRYHQRHPVLLGRRFHGGGGVGPHGRGDEGHEPVPPGPDLRHALAGPEPGPVARRRGPPLHHRQAG</sequence>
<protein>
    <submittedName>
        <fullName evidence="2">Cytochrome P450</fullName>
    </submittedName>
</protein>
<dbReference type="GO" id="GO:0005506">
    <property type="term" value="F:iron ion binding"/>
    <property type="evidence" value="ECO:0007669"/>
    <property type="project" value="InterPro"/>
</dbReference>
<name>A0A974S7Y9_9CAUL</name>
<dbReference type="InterPro" id="IPR036396">
    <property type="entry name" value="Cyt_P450_sf"/>
</dbReference>
<dbReference type="EMBL" id="CP068570">
    <property type="protein sequence ID" value="QQZ49008.1"/>
    <property type="molecule type" value="Genomic_DNA"/>
</dbReference>
<dbReference type="GO" id="GO:0016705">
    <property type="term" value="F:oxidoreductase activity, acting on paired donors, with incorporation or reduction of molecular oxygen"/>
    <property type="evidence" value="ECO:0007669"/>
    <property type="project" value="InterPro"/>
</dbReference>
<dbReference type="InterPro" id="IPR001128">
    <property type="entry name" value="Cyt_P450"/>
</dbReference>
<reference evidence="2" key="1">
    <citation type="submission" date="2021-01" db="EMBL/GenBank/DDBJ databases">
        <title>Genome sequence of Phenylobacterium sp. 20VBR1 isolated from a valley glaceir, Ny-Alesund, Svalbard.</title>
        <authorList>
            <person name="Thomas F.A."/>
            <person name="Krishnan K.P."/>
            <person name="Sinha R.K."/>
        </authorList>
    </citation>
    <scope>NUCLEOTIDE SEQUENCE</scope>
    <source>
        <strain evidence="2">20VBR1</strain>
    </source>
</reference>
<gene>
    <name evidence="2" type="ORF">JKL49_17475</name>
</gene>
<dbReference type="GO" id="GO:0004497">
    <property type="term" value="F:monooxygenase activity"/>
    <property type="evidence" value="ECO:0007669"/>
    <property type="project" value="InterPro"/>
</dbReference>
<dbReference type="Pfam" id="PF00067">
    <property type="entry name" value="p450"/>
    <property type="match status" value="1"/>
</dbReference>
<organism evidence="2">
    <name type="scientific">Phenylobacterium glaciei</name>
    <dbReference type="NCBI Taxonomy" id="2803784"/>
    <lineage>
        <taxon>Bacteria</taxon>
        <taxon>Pseudomonadati</taxon>
        <taxon>Pseudomonadota</taxon>
        <taxon>Alphaproteobacteria</taxon>
        <taxon>Caulobacterales</taxon>
        <taxon>Caulobacteraceae</taxon>
        <taxon>Phenylobacterium</taxon>
    </lineage>
</organism>
<evidence type="ECO:0000256" key="1">
    <source>
        <dbReference type="SAM" id="MobiDB-lite"/>
    </source>
</evidence>
<dbReference type="AlphaFoldDB" id="A0A974S7Y9"/>
<feature type="compositionally biased region" description="Basic residues" evidence="1">
    <location>
        <begin position="210"/>
        <end position="223"/>
    </location>
</feature>
<proteinExistence type="predicted"/>
<dbReference type="Gene3D" id="1.10.630.10">
    <property type="entry name" value="Cytochrome P450"/>
    <property type="match status" value="1"/>
</dbReference>
<feature type="region of interest" description="Disordered" evidence="1">
    <location>
        <begin position="171"/>
        <end position="223"/>
    </location>
</feature>
<dbReference type="SUPFAM" id="SSF48264">
    <property type="entry name" value="Cytochrome P450"/>
    <property type="match status" value="1"/>
</dbReference>